<organism evidence="2 3">
    <name type="scientific">Phanerochaete sordida</name>
    <dbReference type="NCBI Taxonomy" id="48140"/>
    <lineage>
        <taxon>Eukaryota</taxon>
        <taxon>Fungi</taxon>
        <taxon>Dikarya</taxon>
        <taxon>Basidiomycota</taxon>
        <taxon>Agaricomycotina</taxon>
        <taxon>Agaricomycetes</taxon>
        <taxon>Polyporales</taxon>
        <taxon>Phanerochaetaceae</taxon>
        <taxon>Phanerochaete</taxon>
    </lineage>
</organism>
<comment type="caution">
    <text evidence="2">The sequence shown here is derived from an EMBL/GenBank/DDBJ whole genome shotgun (WGS) entry which is preliminary data.</text>
</comment>
<gene>
    <name evidence="2" type="ORF">PsYK624_172680</name>
</gene>
<evidence type="ECO:0000313" key="3">
    <source>
        <dbReference type="Proteomes" id="UP000703269"/>
    </source>
</evidence>
<reference evidence="2 3" key="1">
    <citation type="submission" date="2021-08" db="EMBL/GenBank/DDBJ databases">
        <title>Draft Genome Sequence of Phanerochaete sordida strain YK-624.</title>
        <authorList>
            <person name="Mori T."/>
            <person name="Dohra H."/>
            <person name="Suzuki T."/>
            <person name="Kawagishi H."/>
            <person name="Hirai H."/>
        </authorList>
    </citation>
    <scope>NUCLEOTIDE SEQUENCE [LARGE SCALE GENOMIC DNA]</scope>
    <source>
        <strain evidence="2 3">YK-624</strain>
    </source>
</reference>
<protein>
    <submittedName>
        <fullName evidence="2">Uncharacterized protein</fullName>
    </submittedName>
</protein>
<keyword evidence="3" id="KW-1185">Reference proteome</keyword>
<sequence length="130" mass="15287">MARLHKLQQGPHFDKNGDEYVPASDCEGESNYELRIPDPSCYLNGRRPPLRLTRPTPRFPGTWNLYSEVIGRPEHRHLDPTSSLLDRVVLQEMARKEYLQRVLDGYEREPTDRELRYLMRPYSLCSIDAE</sequence>
<dbReference type="Proteomes" id="UP000703269">
    <property type="component" value="Unassembled WGS sequence"/>
</dbReference>
<dbReference type="AlphaFoldDB" id="A0A9P3LML0"/>
<name>A0A9P3LML0_9APHY</name>
<feature type="region of interest" description="Disordered" evidence="1">
    <location>
        <begin position="1"/>
        <end position="24"/>
    </location>
</feature>
<accession>A0A9P3LML0</accession>
<dbReference type="EMBL" id="BPQB01000265">
    <property type="protein sequence ID" value="GJF00964.1"/>
    <property type="molecule type" value="Genomic_DNA"/>
</dbReference>
<evidence type="ECO:0000313" key="2">
    <source>
        <dbReference type="EMBL" id="GJF00964.1"/>
    </source>
</evidence>
<evidence type="ECO:0000256" key="1">
    <source>
        <dbReference type="SAM" id="MobiDB-lite"/>
    </source>
</evidence>
<proteinExistence type="predicted"/>